<feature type="transmembrane region" description="Helical" evidence="5">
    <location>
        <begin position="37"/>
        <end position="54"/>
    </location>
</feature>
<dbReference type="Proteomes" id="UP000252357">
    <property type="component" value="Unassembled WGS sequence"/>
</dbReference>
<evidence type="ECO:0000313" key="8">
    <source>
        <dbReference type="Proteomes" id="UP000252357"/>
    </source>
</evidence>
<dbReference type="GO" id="GO:0006935">
    <property type="term" value="P:chemotaxis"/>
    <property type="evidence" value="ECO:0007669"/>
    <property type="project" value="InterPro"/>
</dbReference>
<dbReference type="InterPro" id="IPR004090">
    <property type="entry name" value="Chemotax_Me-accpt_rcpt"/>
</dbReference>
<dbReference type="PANTHER" id="PTHR32089">
    <property type="entry name" value="METHYL-ACCEPTING CHEMOTAXIS PROTEIN MCPB"/>
    <property type="match status" value="1"/>
</dbReference>
<keyword evidence="4" id="KW-0175">Coiled coil</keyword>
<keyword evidence="5" id="KW-1133">Transmembrane helix</keyword>
<dbReference type="InterPro" id="IPR004089">
    <property type="entry name" value="MCPsignal_dom"/>
</dbReference>
<dbReference type="AlphaFoldDB" id="A0A368L072"/>
<dbReference type="GO" id="GO:0016020">
    <property type="term" value="C:membrane"/>
    <property type="evidence" value="ECO:0007669"/>
    <property type="project" value="InterPro"/>
</dbReference>
<dbReference type="PROSITE" id="PS50111">
    <property type="entry name" value="CHEMOTAXIS_TRANSDUC_2"/>
    <property type="match status" value="1"/>
</dbReference>
<dbReference type="Pfam" id="PF00015">
    <property type="entry name" value="MCPsignal"/>
    <property type="match status" value="1"/>
</dbReference>
<dbReference type="PANTHER" id="PTHR32089:SF112">
    <property type="entry name" value="LYSOZYME-LIKE PROTEIN-RELATED"/>
    <property type="match status" value="1"/>
</dbReference>
<feature type="domain" description="Methyl-accepting transducer" evidence="6">
    <location>
        <begin position="93"/>
        <end position="261"/>
    </location>
</feature>
<gene>
    <name evidence="7" type="ORF">DU000_12125</name>
</gene>
<dbReference type="Gene3D" id="1.10.287.950">
    <property type="entry name" value="Methyl-accepting chemotaxis protein"/>
    <property type="match status" value="1"/>
</dbReference>
<dbReference type="GO" id="GO:0004888">
    <property type="term" value="F:transmembrane signaling receptor activity"/>
    <property type="evidence" value="ECO:0007669"/>
    <property type="project" value="InterPro"/>
</dbReference>
<keyword evidence="5" id="KW-0812">Transmembrane</keyword>
<evidence type="ECO:0000256" key="3">
    <source>
        <dbReference type="PROSITE-ProRule" id="PRU00284"/>
    </source>
</evidence>
<keyword evidence="5" id="KW-0472">Membrane</keyword>
<dbReference type="SMART" id="SM00283">
    <property type="entry name" value="MA"/>
    <property type="match status" value="1"/>
</dbReference>
<keyword evidence="1 3" id="KW-0807">Transducer</keyword>
<reference evidence="7 8" key="1">
    <citation type="journal article" date="2018" name="Int. J. Syst. Evol. Microbiol.">
        <title>Parvibium lacunae gen. nov., sp. nov., a new member of the family Alcaligenaceae isolated from a freshwater pond.</title>
        <authorList>
            <person name="Chen W.M."/>
            <person name="Xie P.B."/>
            <person name="Hsu M.Y."/>
            <person name="Sheu S.Y."/>
        </authorList>
    </citation>
    <scope>NUCLEOTIDE SEQUENCE [LARGE SCALE GENOMIC DNA]</scope>
    <source>
        <strain evidence="7 8">KMB9</strain>
    </source>
</reference>
<evidence type="ECO:0000313" key="7">
    <source>
        <dbReference type="EMBL" id="RCS56469.1"/>
    </source>
</evidence>
<evidence type="ECO:0000256" key="4">
    <source>
        <dbReference type="SAM" id="Coils"/>
    </source>
</evidence>
<proteinExistence type="inferred from homology"/>
<dbReference type="OrthoDB" id="8559696at2"/>
<name>A0A368L072_9BURK</name>
<accession>A0A368L072</accession>
<evidence type="ECO:0000259" key="6">
    <source>
        <dbReference type="PROSITE" id="PS50111"/>
    </source>
</evidence>
<dbReference type="GO" id="GO:0007165">
    <property type="term" value="P:signal transduction"/>
    <property type="evidence" value="ECO:0007669"/>
    <property type="project" value="UniProtKB-KW"/>
</dbReference>
<sequence>MKAPESVMGLSSAVLPLFAALSLGVGLILSWTGVPAALTWSAGIALCAVLLAAWGRSINNHPPVVIQEALPVDGMRQLPNYAPAVVAGQVQCQELERQLAQLTRLLSHATTELSGSFTGLEQASSGQQNILQEMIRELLVAVESDGQAQQSQGIQRYAQATSQVVSEFTNTIKGLHNTTSQMQMEFANMLVHVKEVSKLLNDVNGIAKQTNLLALNAAIEAARAGEAGRGFAVVSDEVRNLSGRTTEFSARIGEKMGAITEALATMEASVKKGVEIDLVSIENSESNVNGMWLEVEQLNARVAAESQRVSDISHRIETHVHTGVVSLQFEDIAQQLIQQITERTQALAHLLSGLEKNPSRMGLAELMDDFNRRIKQIAGARILQKSVETGSVDLF</sequence>
<dbReference type="EMBL" id="QPGB01000007">
    <property type="protein sequence ID" value="RCS56469.1"/>
    <property type="molecule type" value="Genomic_DNA"/>
</dbReference>
<organism evidence="7 8">
    <name type="scientific">Parvibium lacunae</name>
    <dbReference type="NCBI Taxonomy" id="1888893"/>
    <lineage>
        <taxon>Bacteria</taxon>
        <taxon>Pseudomonadati</taxon>
        <taxon>Pseudomonadota</taxon>
        <taxon>Betaproteobacteria</taxon>
        <taxon>Burkholderiales</taxon>
        <taxon>Alcaligenaceae</taxon>
        <taxon>Parvibium</taxon>
    </lineage>
</organism>
<evidence type="ECO:0000256" key="5">
    <source>
        <dbReference type="SAM" id="Phobius"/>
    </source>
</evidence>
<dbReference type="PRINTS" id="PR00260">
    <property type="entry name" value="CHEMTRNSDUCR"/>
</dbReference>
<comment type="caution">
    <text evidence="7">The sequence shown here is derived from an EMBL/GenBank/DDBJ whole genome shotgun (WGS) entry which is preliminary data.</text>
</comment>
<comment type="similarity">
    <text evidence="2">Belongs to the methyl-accepting chemotaxis (MCP) protein family.</text>
</comment>
<evidence type="ECO:0000256" key="1">
    <source>
        <dbReference type="ARBA" id="ARBA00023224"/>
    </source>
</evidence>
<dbReference type="RefSeq" id="WP_114403678.1">
    <property type="nucleotide sequence ID" value="NZ_QPGB01000007.1"/>
</dbReference>
<evidence type="ECO:0000256" key="2">
    <source>
        <dbReference type="ARBA" id="ARBA00029447"/>
    </source>
</evidence>
<keyword evidence="8" id="KW-1185">Reference proteome</keyword>
<dbReference type="SUPFAM" id="SSF58104">
    <property type="entry name" value="Methyl-accepting chemotaxis protein (MCP) signaling domain"/>
    <property type="match status" value="1"/>
</dbReference>
<feature type="transmembrane region" description="Helical" evidence="5">
    <location>
        <begin position="7"/>
        <end position="31"/>
    </location>
</feature>
<feature type="coiled-coil region" evidence="4">
    <location>
        <begin position="85"/>
        <end position="112"/>
    </location>
</feature>
<protein>
    <submittedName>
        <fullName evidence="7">Methyl-accepting chemotaxis protein</fullName>
    </submittedName>
</protein>